<dbReference type="Pfam" id="PF13730">
    <property type="entry name" value="HTH_36"/>
    <property type="match status" value="1"/>
</dbReference>
<name>A0ABR9RC29_9FIRM</name>
<evidence type="ECO:0000313" key="2">
    <source>
        <dbReference type="EMBL" id="MBE5056250.1"/>
    </source>
</evidence>
<protein>
    <submittedName>
        <fullName evidence="2">Helix-turn-helix domain-containing protein</fullName>
    </submittedName>
</protein>
<proteinExistence type="predicted"/>
<feature type="compositionally biased region" description="Basic and acidic residues" evidence="1">
    <location>
        <begin position="130"/>
        <end position="142"/>
    </location>
</feature>
<organism evidence="2 3">
    <name type="scientific">Pseudoflavonifractor gallinarum</name>
    <dbReference type="NCBI Taxonomy" id="2779352"/>
    <lineage>
        <taxon>Bacteria</taxon>
        <taxon>Bacillati</taxon>
        <taxon>Bacillota</taxon>
        <taxon>Clostridia</taxon>
        <taxon>Eubacteriales</taxon>
        <taxon>Oscillospiraceae</taxon>
        <taxon>Pseudoflavonifractor</taxon>
    </lineage>
</organism>
<dbReference type="SUPFAM" id="SSF46785">
    <property type="entry name" value="Winged helix' DNA-binding domain"/>
    <property type="match status" value="1"/>
</dbReference>
<sequence>MAGSQMNFRFERKGGFTVLTNGVLRDPRLSLKTKGLFAVISSLPEDWRYSVSGLASYCGVGRDAIRSALKELEDAGYLTREQLHGERGKFGGNAYVLREESVLPLPGFPSTGNPSTGEPSTGNPTLQNKDIQKKDKQKKEKTNTPIVPQRGDGAPGKRKGRAYKPEPDWKPERFAKFWEFYPRGENKQAAIRAWDKLRAEDSLIDTMAAALVRQKKRADWQQGVGIPYASTWLNGRRWEDEERGPDTAQPEAPPPRKYHMAVIDGEEVVVYDD</sequence>
<comment type="caution">
    <text evidence="2">The sequence shown here is derived from an EMBL/GenBank/DDBJ whole genome shotgun (WGS) entry which is preliminary data.</text>
</comment>
<evidence type="ECO:0000313" key="3">
    <source>
        <dbReference type="Proteomes" id="UP000806211"/>
    </source>
</evidence>
<dbReference type="RefSeq" id="WP_193537987.1">
    <property type="nucleotide sequence ID" value="NZ_JADCKF010000008.1"/>
</dbReference>
<feature type="region of interest" description="Disordered" evidence="1">
    <location>
        <begin position="236"/>
        <end position="259"/>
    </location>
</feature>
<dbReference type="EMBL" id="JADCKF010000008">
    <property type="protein sequence ID" value="MBE5056250.1"/>
    <property type="molecule type" value="Genomic_DNA"/>
</dbReference>
<feature type="region of interest" description="Disordered" evidence="1">
    <location>
        <begin position="106"/>
        <end position="166"/>
    </location>
</feature>
<dbReference type="InterPro" id="IPR036390">
    <property type="entry name" value="WH_DNA-bd_sf"/>
</dbReference>
<evidence type="ECO:0000256" key="1">
    <source>
        <dbReference type="SAM" id="MobiDB-lite"/>
    </source>
</evidence>
<accession>A0ABR9RC29</accession>
<keyword evidence="3" id="KW-1185">Reference proteome</keyword>
<feature type="compositionally biased region" description="Polar residues" evidence="1">
    <location>
        <begin position="110"/>
        <end position="128"/>
    </location>
</feature>
<gene>
    <name evidence="2" type="ORF">INF37_09595</name>
</gene>
<dbReference type="Proteomes" id="UP000806211">
    <property type="component" value="Unassembled WGS sequence"/>
</dbReference>
<reference evidence="2 3" key="1">
    <citation type="submission" date="2020-10" db="EMBL/GenBank/DDBJ databases">
        <title>ChiBAC.</title>
        <authorList>
            <person name="Zenner C."/>
            <person name="Hitch T.C.A."/>
            <person name="Clavel T."/>
        </authorList>
    </citation>
    <scope>NUCLEOTIDE SEQUENCE [LARGE SCALE GENOMIC DNA]</scope>
    <source>
        <strain evidence="2 3">DSM 107456</strain>
    </source>
</reference>